<feature type="region of interest" description="Disordered" evidence="1">
    <location>
        <begin position="1"/>
        <end position="64"/>
    </location>
</feature>
<protein>
    <submittedName>
        <fullName evidence="2">Uncharacterized protein</fullName>
    </submittedName>
</protein>
<accession>A0A6C0ALR7</accession>
<dbReference type="InterPro" id="IPR038765">
    <property type="entry name" value="Papain-like_cys_pep_sf"/>
</dbReference>
<dbReference type="Gene3D" id="3.90.1720.10">
    <property type="entry name" value="endopeptidase domain like (from Nostoc punctiforme)"/>
    <property type="match status" value="1"/>
</dbReference>
<evidence type="ECO:0000313" key="2">
    <source>
        <dbReference type="EMBL" id="QHS80235.1"/>
    </source>
</evidence>
<dbReference type="EMBL" id="MN740676">
    <property type="protein sequence ID" value="QHS80235.1"/>
    <property type="molecule type" value="Genomic_DNA"/>
</dbReference>
<evidence type="ECO:0000256" key="1">
    <source>
        <dbReference type="SAM" id="MobiDB-lite"/>
    </source>
</evidence>
<organism evidence="2">
    <name type="scientific">viral metagenome</name>
    <dbReference type="NCBI Taxonomy" id="1070528"/>
    <lineage>
        <taxon>unclassified sequences</taxon>
        <taxon>metagenomes</taxon>
        <taxon>organismal metagenomes</taxon>
    </lineage>
</organism>
<dbReference type="AlphaFoldDB" id="A0A6C0ALR7"/>
<name>A0A6C0ALR7_9ZZZZ</name>
<proteinExistence type="predicted"/>
<feature type="compositionally biased region" description="Acidic residues" evidence="1">
    <location>
        <begin position="16"/>
        <end position="64"/>
    </location>
</feature>
<sequence>MSEQEENKQIVNDTREEVDEEPEPVSEEVDEEPEPVSEEVDEEPEPVSEEVDEEPEPVSEEDNDILSQYIKDTSSDEESIDENTELLNEKILDDLKTGDLLLFNDNSPGLFEWFSKMIKWGSHSNYSHIAMVLKNPTFLDKPLEGLYIWESSWEDNPDPQDGKRKLGVQITPIKEVIDAYKNGDIYVRRTNTWEFNPFTNYNLKHIHDVVYNKPYDICPLDWVEAFLKKDNNPQKTNRFFCSALVGYIYTKVGLLIPETDWSILAPNDFSLSGETVRFMPPFSLFPYEDKLQ</sequence>
<reference evidence="2" key="1">
    <citation type="journal article" date="2020" name="Nature">
        <title>Giant virus diversity and host interactions through global metagenomics.</title>
        <authorList>
            <person name="Schulz F."/>
            <person name="Roux S."/>
            <person name="Paez-Espino D."/>
            <person name="Jungbluth S."/>
            <person name="Walsh D.A."/>
            <person name="Denef V.J."/>
            <person name="McMahon K.D."/>
            <person name="Konstantinidis K.T."/>
            <person name="Eloe-Fadrosh E.A."/>
            <person name="Kyrpides N.C."/>
            <person name="Woyke T."/>
        </authorList>
    </citation>
    <scope>NUCLEOTIDE SEQUENCE</scope>
    <source>
        <strain evidence="2">GVMAG-S-1039698-54</strain>
    </source>
</reference>
<dbReference type="SUPFAM" id="SSF54001">
    <property type="entry name" value="Cysteine proteinases"/>
    <property type="match status" value="1"/>
</dbReference>